<organism evidence="1 2">
    <name type="scientific">Izhakiella capsodis</name>
    <dbReference type="NCBI Taxonomy" id="1367852"/>
    <lineage>
        <taxon>Bacteria</taxon>
        <taxon>Pseudomonadati</taxon>
        <taxon>Pseudomonadota</taxon>
        <taxon>Gammaproteobacteria</taxon>
        <taxon>Enterobacterales</taxon>
        <taxon>Erwiniaceae</taxon>
        <taxon>Izhakiella</taxon>
    </lineage>
</organism>
<gene>
    <name evidence="1" type="ORF">SAMN05216516_11429</name>
</gene>
<sequence length="59" mass="6578">MRWLYLSFLIVIQALKAPQLSILAITTSAGNQTPDKTLHNALGLCTLMGDRISRWRAAH</sequence>
<dbReference type="InterPro" id="IPR036452">
    <property type="entry name" value="Ribo_hydro-like"/>
</dbReference>
<dbReference type="EMBL" id="FOVC01000014">
    <property type="protein sequence ID" value="SFN68876.1"/>
    <property type="molecule type" value="Genomic_DNA"/>
</dbReference>
<protein>
    <submittedName>
        <fullName evidence="1">Uncharacterized protein</fullName>
    </submittedName>
</protein>
<dbReference type="GO" id="GO:0016799">
    <property type="term" value="F:hydrolase activity, hydrolyzing N-glycosyl compounds"/>
    <property type="evidence" value="ECO:0007669"/>
    <property type="project" value="InterPro"/>
</dbReference>
<dbReference type="STRING" id="1367852.SAMN05216516_11429"/>
<name>A0A1I5B2D5_9GAMM</name>
<dbReference type="SUPFAM" id="SSF53590">
    <property type="entry name" value="Nucleoside hydrolase"/>
    <property type="match status" value="1"/>
</dbReference>
<evidence type="ECO:0000313" key="2">
    <source>
        <dbReference type="Proteomes" id="UP000242222"/>
    </source>
</evidence>
<keyword evidence="2" id="KW-1185">Reference proteome</keyword>
<dbReference type="Gene3D" id="3.90.245.10">
    <property type="entry name" value="Ribonucleoside hydrolase-like"/>
    <property type="match status" value="1"/>
</dbReference>
<dbReference type="AlphaFoldDB" id="A0A1I5B2D5"/>
<dbReference type="Proteomes" id="UP000242222">
    <property type="component" value="Unassembled WGS sequence"/>
</dbReference>
<reference evidence="2" key="1">
    <citation type="submission" date="2016-10" db="EMBL/GenBank/DDBJ databases">
        <authorList>
            <person name="Varghese N."/>
            <person name="Submissions S."/>
        </authorList>
    </citation>
    <scope>NUCLEOTIDE SEQUENCE [LARGE SCALE GENOMIC DNA]</scope>
    <source>
        <strain evidence="2">N6PO6</strain>
    </source>
</reference>
<evidence type="ECO:0000313" key="1">
    <source>
        <dbReference type="EMBL" id="SFN68876.1"/>
    </source>
</evidence>
<proteinExistence type="predicted"/>
<accession>A0A1I5B2D5</accession>